<evidence type="ECO:0000313" key="2">
    <source>
        <dbReference type="Proteomes" id="UP000674425"/>
    </source>
</evidence>
<keyword evidence="2" id="KW-1185">Reference proteome</keyword>
<name>A0ABN7MPW2_9BURK</name>
<dbReference type="RefSeq" id="WP_200655859.1">
    <property type="nucleotide sequence ID" value="NZ_JAAGEO010000064.1"/>
</dbReference>
<sequence length="152" mass="16777">MLCRGSLEMITWCKAGCPLPGDKQAFDEKPVRIEYQGAANDSVSIPADCVGSLISLSGGAYLPWGPYLSADEVLCMRAELLTMIERLAALEGWAREHLDDVMTRAMRGPLSDLLPNLSHFRDRISALIAEQAACDALLRRSWRGDGLDDRRL</sequence>
<organism evidence="1 2">
    <name type="scientific">Paraburkholderia aspalathi</name>
    <dbReference type="NCBI Taxonomy" id="1324617"/>
    <lineage>
        <taxon>Bacteria</taxon>
        <taxon>Pseudomonadati</taxon>
        <taxon>Pseudomonadota</taxon>
        <taxon>Betaproteobacteria</taxon>
        <taxon>Burkholderiales</taxon>
        <taxon>Burkholderiaceae</taxon>
        <taxon>Paraburkholderia</taxon>
    </lineage>
</organism>
<proteinExistence type="predicted"/>
<reference evidence="1 2" key="1">
    <citation type="submission" date="2021-02" db="EMBL/GenBank/DDBJ databases">
        <authorList>
            <person name="Vanwijnsberghe S."/>
        </authorList>
    </citation>
    <scope>NUCLEOTIDE SEQUENCE [LARGE SCALE GENOMIC DNA]</scope>
    <source>
        <strain evidence="1 2">R-69658</strain>
    </source>
</reference>
<dbReference type="EMBL" id="CAJNAU010000068">
    <property type="protein sequence ID" value="CAE6816707.1"/>
    <property type="molecule type" value="Genomic_DNA"/>
</dbReference>
<dbReference type="Proteomes" id="UP000674425">
    <property type="component" value="Unassembled WGS sequence"/>
</dbReference>
<evidence type="ECO:0000313" key="1">
    <source>
        <dbReference type="EMBL" id="CAE6816707.1"/>
    </source>
</evidence>
<gene>
    <name evidence="1" type="ORF">R69658_05660</name>
</gene>
<comment type="caution">
    <text evidence="1">The sequence shown here is derived from an EMBL/GenBank/DDBJ whole genome shotgun (WGS) entry which is preliminary data.</text>
</comment>
<protein>
    <submittedName>
        <fullName evidence="1">Uncharacterized protein</fullName>
    </submittedName>
</protein>
<accession>A0ABN7MPW2</accession>